<dbReference type="EMBL" id="CP036526">
    <property type="protein sequence ID" value="QDT12655.1"/>
    <property type="molecule type" value="Genomic_DNA"/>
</dbReference>
<gene>
    <name evidence="2" type="ORF">K239x_46670</name>
</gene>
<accession>A0A517NZV8</accession>
<name>A0A517NZV8_9BACT</name>
<dbReference type="AlphaFoldDB" id="A0A517NZV8"/>
<evidence type="ECO:0000313" key="3">
    <source>
        <dbReference type="Proteomes" id="UP000319817"/>
    </source>
</evidence>
<keyword evidence="1" id="KW-0472">Membrane</keyword>
<keyword evidence="3" id="KW-1185">Reference proteome</keyword>
<feature type="transmembrane region" description="Helical" evidence="1">
    <location>
        <begin position="57"/>
        <end position="78"/>
    </location>
</feature>
<dbReference type="RefSeq" id="WP_145420523.1">
    <property type="nucleotide sequence ID" value="NZ_CP036526.1"/>
</dbReference>
<feature type="transmembrane region" description="Helical" evidence="1">
    <location>
        <begin position="114"/>
        <end position="132"/>
    </location>
</feature>
<evidence type="ECO:0000256" key="1">
    <source>
        <dbReference type="SAM" id="Phobius"/>
    </source>
</evidence>
<evidence type="ECO:0000313" key="2">
    <source>
        <dbReference type="EMBL" id="QDT12655.1"/>
    </source>
</evidence>
<feature type="transmembrane region" description="Helical" evidence="1">
    <location>
        <begin position="16"/>
        <end position="36"/>
    </location>
</feature>
<dbReference type="Proteomes" id="UP000319817">
    <property type="component" value="Chromosome"/>
</dbReference>
<reference evidence="2 3" key="1">
    <citation type="submission" date="2019-02" db="EMBL/GenBank/DDBJ databases">
        <title>Deep-cultivation of Planctomycetes and their phenomic and genomic characterization uncovers novel biology.</title>
        <authorList>
            <person name="Wiegand S."/>
            <person name="Jogler M."/>
            <person name="Boedeker C."/>
            <person name="Pinto D."/>
            <person name="Vollmers J."/>
            <person name="Rivas-Marin E."/>
            <person name="Kohn T."/>
            <person name="Peeters S.H."/>
            <person name="Heuer A."/>
            <person name="Rast P."/>
            <person name="Oberbeckmann S."/>
            <person name="Bunk B."/>
            <person name="Jeske O."/>
            <person name="Meyerdierks A."/>
            <person name="Storesund J.E."/>
            <person name="Kallscheuer N."/>
            <person name="Luecker S."/>
            <person name="Lage O.M."/>
            <person name="Pohl T."/>
            <person name="Merkel B.J."/>
            <person name="Hornburger P."/>
            <person name="Mueller R.-W."/>
            <person name="Bruemmer F."/>
            <person name="Labrenz M."/>
            <person name="Spormann A.M."/>
            <person name="Op den Camp H."/>
            <person name="Overmann J."/>
            <person name="Amann R."/>
            <person name="Jetten M.S.M."/>
            <person name="Mascher T."/>
            <person name="Medema M.H."/>
            <person name="Devos D.P."/>
            <person name="Kaster A.-K."/>
            <person name="Ovreas L."/>
            <person name="Rohde M."/>
            <person name="Galperin M.Y."/>
            <person name="Jogler C."/>
        </authorList>
    </citation>
    <scope>NUCLEOTIDE SEQUENCE [LARGE SCALE GENOMIC DNA]</scope>
    <source>
        <strain evidence="2 3">K23_9</strain>
    </source>
</reference>
<protein>
    <recommendedName>
        <fullName evidence="4">DoxX</fullName>
    </recommendedName>
</protein>
<sequence length="148" mass="17125">MTTDDHQQDLHLRSRLPWGLLLLRLGVGLVFFMWTLDKFLNPEHAALVWEKYYMMKGLGNEIVLAIGIVQMILVAAFVSGTFRTFSYGVITLLHTVSTLSAYKQYINPWEKPNLLFYAAWPMLAACITLWLLREYDQLTVDAKRRKTA</sequence>
<keyword evidence="1" id="KW-0812">Transmembrane</keyword>
<dbReference type="OrthoDB" id="7355622at2"/>
<evidence type="ECO:0008006" key="4">
    <source>
        <dbReference type="Google" id="ProtNLM"/>
    </source>
</evidence>
<keyword evidence="1" id="KW-1133">Transmembrane helix</keyword>
<proteinExistence type="predicted"/>
<organism evidence="2 3">
    <name type="scientific">Stieleria marina</name>
    <dbReference type="NCBI Taxonomy" id="1930275"/>
    <lineage>
        <taxon>Bacteria</taxon>
        <taxon>Pseudomonadati</taxon>
        <taxon>Planctomycetota</taxon>
        <taxon>Planctomycetia</taxon>
        <taxon>Pirellulales</taxon>
        <taxon>Pirellulaceae</taxon>
        <taxon>Stieleria</taxon>
    </lineage>
</organism>